<evidence type="ECO:0000313" key="7">
    <source>
        <dbReference type="Proteomes" id="UP000258309"/>
    </source>
</evidence>
<organism evidence="6 7">
    <name type="scientific">Scytalidium lignicola</name>
    <name type="common">Hyphomycete</name>
    <dbReference type="NCBI Taxonomy" id="5539"/>
    <lineage>
        <taxon>Eukaryota</taxon>
        <taxon>Fungi</taxon>
        <taxon>Dikarya</taxon>
        <taxon>Ascomycota</taxon>
        <taxon>Pezizomycotina</taxon>
        <taxon>Leotiomycetes</taxon>
        <taxon>Leotiomycetes incertae sedis</taxon>
        <taxon>Scytalidium</taxon>
    </lineage>
</organism>
<feature type="compositionally biased region" description="Polar residues" evidence="4">
    <location>
        <begin position="739"/>
        <end position="753"/>
    </location>
</feature>
<accession>A0A3E2HIW6</accession>
<keyword evidence="2" id="KW-0863">Zinc-finger</keyword>
<feature type="compositionally biased region" description="Basic and acidic residues" evidence="4">
    <location>
        <begin position="327"/>
        <end position="349"/>
    </location>
</feature>
<evidence type="ECO:0000256" key="1">
    <source>
        <dbReference type="ARBA" id="ARBA00022723"/>
    </source>
</evidence>
<evidence type="ECO:0000313" key="6">
    <source>
        <dbReference type="EMBL" id="RFU33102.1"/>
    </source>
</evidence>
<protein>
    <recommendedName>
        <fullName evidence="5">Zinc finger PHD-type domain-containing protein</fullName>
    </recommendedName>
</protein>
<dbReference type="InterPro" id="IPR028938">
    <property type="entry name" value="Rsf1-like"/>
</dbReference>
<dbReference type="STRING" id="5539.A0A3E2HIW6"/>
<dbReference type="OrthoDB" id="303107at2759"/>
<evidence type="ECO:0000259" key="5">
    <source>
        <dbReference type="SMART" id="SM00249"/>
    </source>
</evidence>
<feature type="compositionally biased region" description="Acidic residues" evidence="4">
    <location>
        <begin position="220"/>
        <end position="234"/>
    </location>
</feature>
<sequence>MVARKRGRQEMEAVDPPHEPSLLERIRNMWEFANLAQWIFIFGRAVKIDENIDVEELEMECLKPQSTVLHEIGLALLKFVSSHRGLTPEIFDEYTRRQYMAKAPERNPFGEEEEPQKFTDFDIFTKIRVLQQLTQWTMVNPDRIRERMDEQKDSEQTMWRIEPFGWDAEDRTYFVLDDNRLYRRTDPPPPPPPPPKLKKNSKKYKAAARASRRRRIVESTESEAEPAEDVDETSAIEVVQKEEDGFGGMTWECIAVTLDELNNFLASIAKTRDPNEKTLRQRITEDLLPILEKQEEAQKRKAAQKERELLNLSRLATAKRSSRIAHKHELQKHEEEAREAERKKQAELAMAKKEQEKWLKLEKERESRMMTREQRLKEREARRILHEEELANLSEDSKKLETGEARMSERHLKAEIEKKKQALEELAEEDDWVFDCICGAYGKIDDGTHSISCEKCNIWQHSKCVGVSQAEAERDDFHFICTTCKRRAEDAERAKNHPPIKIKIRPSSSSSAITPKQNGSYAAVQSMADRSSDIQSPSQQPQSNHTGLPKTYTFYPASNRHQSSPQAVPFAQATGLDKKTESNFYPGSANGPRISPYGNGQSPSAPPLSTVRPGSAHAFSSPHPESPMSLPPPVQSRPYSSANGLTPEPYRMQPNSVHAQQHVGDTPKLVDGQPPKEDAQTPNSVSHGIPQSPQASNTSRNMQHDDSHRRSSINMPSPLVGTPMLTPVSKNNMMGHFQVSGSPAMNSHPSTEVSKAPPSSGIDALSSNSHGDSVHASALPPPITGLSPTKHSPPRPSTANGNVENSTPSVLPPVASLSPSPQMQNLTPPVKPMEPDRTRQFGQNVGS</sequence>
<dbReference type="InterPro" id="IPR019786">
    <property type="entry name" value="Zinc_finger_PHD-type_CS"/>
</dbReference>
<dbReference type="PANTHER" id="PTHR14296">
    <property type="entry name" value="REMODELING AND SPACING FACTOR 1"/>
    <property type="match status" value="1"/>
</dbReference>
<dbReference type="GO" id="GO:0006355">
    <property type="term" value="P:regulation of DNA-templated transcription"/>
    <property type="evidence" value="ECO:0007669"/>
    <property type="project" value="InterPro"/>
</dbReference>
<dbReference type="InterPro" id="IPR001965">
    <property type="entry name" value="Znf_PHD"/>
</dbReference>
<feature type="non-terminal residue" evidence="6">
    <location>
        <position position="847"/>
    </location>
</feature>
<dbReference type="InterPro" id="IPR019787">
    <property type="entry name" value="Znf_PHD-finger"/>
</dbReference>
<evidence type="ECO:0000256" key="4">
    <source>
        <dbReference type="SAM" id="MobiDB-lite"/>
    </source>
</evidence>
<comment type="caution">
    <text evidence="6">The sequence shown here is derived from an EMBL/GenBank/DDBJ whole genome shotgun (WGS) entry which is preliminary data.</text>
</comment>
<dbReference type="GO" id="GO:0031213">
    <property type="term" value="C:RSF complex"/>
    <property type="evidence" value="ECO:0007669"/>
    <property type="project" value="InterPro"/>
</dbReference>
<evidence type="ECO:0000256" key="3">
    <source>
        <dbReference type="ARBA" id="ARBA00022833"/>
    </source>
</evidence>
<feature type="region of interest" description="Disordered" evidence="4">
    <location>
        <begin position="488"/>
        <end position="567"/>
    </location>
</feature>
<dbReference type="Proteomes" id="UP000258309">
    <property type="component" value="Unassembled WGS sequence"/>
</dbReference>
<feature type="compositionally biased region" description="Low complexity" evidence="4">
    <location>
        <begin position="806"/>
        <end position="821"/>
    </location>
</feature>
<dbReference type="GO" id="GO:0008270">
    <property type="term" value="F:zinc ion binding"/>
    <property type="evidence" value="ECO:0007669"/>
    <property type="project" value="UniProtKB-KW"/>
</dbReference>
<keyword evidence="7" id="KW-1185">Reference proteome</keyword>
<keyword evidence="1" id="KW-0479">Metal-binding</keyword>
<dbReference type="AlphaFoldDB" id="A0A3E2HIW6"/>
<reference evidence="6 7" key="1">
    <citation type="submission" date="2018-05" db="EMBL/GenBank/DDBJ databases">
        <title>Draft genome sequence of Scytalidium lignicola DSM 105466, a ubiquitous saprotrophic fungus.</title>
        <authorList>
            <person name="Buettner E."/>
            <person name="Gebauer A.M."/>
            <person name="Hofrichter M."/>
            <person name="Liers C."/>
            <person name="Kellner H."/>
        </authorList>
    </citation>
    <scope>NUCLEOTIDE SEQUENCE [LARGE SCALE GENOMIC DNA]</scope>
    <source>
        <strain evidence="6 7">DSM 105466</strain>
    </source>
</reference>
<feature type="region of interest" description="Disordered" evidence="4">
    <location>
        <begin position="579"/>
        <end position="847"/>
    </location>
</feature>
<dbReference type="PANTHER" id="PTHR14296:SF3">
    <property type="entry name" value="DIKAR, ISOFORM F"/>
    <property type="match status" value="1"/>
</dbReference>
<feature type="compositionally biased region" description="Basic residues" evidence="4">
    <location>
        <begin position="196"/>
        <end position="215"/>
    </location>
</feature>
<feature type="non-terminal residue" evidence="6">
    <location>
        <position position="1"/>
    </location>
</feature>
<feature type="compositionally biased region" description="Low complexity" evidence="4">
    <location>
        <begin position="505"/>
        <end position="516"/>
    </location>
</feature>
<dbReference type="OMA" id="ECLKPGH"/>
<keyword evidence="3" id="KW-0862">Zinc</keyword>
<feature type="compositionally biased region" description="Polar residues" evidence="4">
    <location>
        <begin position="680"/>
        <end position="701"/>
    </location>
</feature>
<feature type="region of interest" description="Disordered" evidence="4">
    <location>
        <begin position="179"/>
        <end position="236"/>
    </location>
</feature>
<proteinExistence type="predicted"/>
<name>A0A3E2HIW6_SCYLI</name>
<dbReference type="InterPro" id="IPR011011">
    <property type="entry name" value="Znf_FYVE_PHD"/>
</dbReference>
<evidence type="ECO:0000256" key="2">
    <source>
        <dbReference type="ARBA" id="ARBA00022771"/>
    </source>
</evidence>
<gene>
    <name evidence="6" type="ORF">B7463_g3251</name>
</gene>
<dbReference type="Gene3D" id="3.30.40.10">
    <property type="entry name" value="Zinc/RING finger domain, C3HC4 (zinc finger)"/>
    <property type="match status" value="1"/>
</dbReference>
<dbReference type="SUPFAM" id="SSF57903">
    <property type="entry name" value="FYVE/PHD zinc finger"/>
    <property type="match status" value="1"/>
</dbReference>
<dbReference type="Pfam" id="PF00628">
    <property type="entry name" value="PHD"/>
    <property type="match status" value="1"/>
</dbReference>
<dbReference type="EMBL" id="NCSJ02000041">
    <property type="protein sequence ID" value="RFU33102.1"/>
    <property type="molecule type" value="Genomic_DNA"/>
</dbReference>
<feature type="compositionally biased region" description="Low complexity" evidence="4">
    <location>
        <begin position="533"/>
        <end position="543"/>
    </location>
</feature>
<feature type="domain" description="Zinc finger PHD-type" evidence="5">
    <location>
        <begin position="435"/>
        <end position="485"/>
    </location>
</feature>
<feature type="region of interest" description="Disordered" evidence="4">
    <location>
        <begin position="320"/>
        <end position="349"/>
    </location>
</feature>
<dbReference type="PROSITE" id="PS01359">
    <property type="entry name" value="ZF_PHD_1"/>
    <property type="match status" value="1"/>
</dbReference>
<dbReference type="SMART" id="SM00249">
    <property type="entry name" value="PHD"/>
    <property type="match status" value="1"/>
</dbReference>
<dbReference type="InterPro" id="IPR013083">
    <property type="entry name" value="Znf_RING/FYVE/PHD"/>
</dbReference>